<dbReference type="GO" id="GO:0046496">
    <property type="term" value="P:nicotinamide nucleotide metabolic process"/>
    <property type="evidence" value="ECO:0007669"/>
    <property type="project" value="UniProtKB-UniRule"/>
</dbReference>
<feature type="binding site" evidence="9">
    <location>
        <position position="118"/>
    </location>
    <ligand>
        <name>(6S)-NADPHX</name>
        <dbReference type="ChEBI" id="CHEBI:64076"/>
    </ligand>
</feature>
<comment type="cofactor">
    <cofactor evidence="9">
        <name>Mg(2+)</name>
        <dbReference type="ChEBI" id="CHEBI:18420"/>
    </cofactor>
</comment>
<evidence type="ECO:0000256" key="8">
    <source>
        <dbReference type="ARBA" id="ARBA00047472"/>
    </source>
</evidence>
<keyword evidence="7 9" id="KW-0456">Lyase</keyword>
<keyword evidence="3 9" id="KW-0547">Nucleotide-binding</keyword>
<name>A0A3D8S9J9_9HELO</name>
<sequence>MSSATKEILSKIQKIIPPMLGKFHKGQMGRIAVIGGSEDYTGAPYFSAMASARLGADMSHVICEPQAAQVIKTYSPNLMVHPLMRQSAHATASDSVSSISKSIIDMLPRLHVLVIGPGLGRDTLMQDTCAKVIEAARKQKMPIVLDADGLNLAQTKPELVQGYKECILTPNVVEFGRLCKSKGLDTSSLDKGKAAEELSKAFGGVTIVQKGGQDYISNGEKTYISDLQGGLKRSGGQGDTLTGTLGTFLCWRKAYLDKLWEHEGDLDEIETLALAAFGGSSITRECSRLAFSKRGRSLQASDLTEEVSTAFTNLFEEPASKL</sequence>
<feature type="binding site" evidence="9">
    <location>
        <position position="239"/>
    </location>
    <ligand>
        <name>(6S)-NADPHX</name>
        <dbReference type="ChEBI" id="CHEBI:64076"/>
    </ligand>
</feature>
<evidence type="ECO:0000256" key="5">
    <source>
        <dbReference type="ARBA" id="ARBA00022857"/>
    </source>
</evidence>
<feature type="domain" description="YjeF C-terminal" evidence="10">
    <location>
        <begin position="8"/>
        <end position="314"/>
    </location>
</feature>
<dbReference type="GO" id="GO:0110051">
    <property type="term" value="P:metabolite repair"/>
    <property type="evidence" value="ECO:0007669"/>
    <property type="project" value="TreeGrafter"/>
</dbReference>
<comment type="catalytic activity">
    <reaction evidence="8 9">
        <text>(6S)-NADPHX + ATP = ADP + phosphate + NADPH + H(+)</text>
        <dbReference type="Rhea" id="RHEA:32231"/>
        <dbReference type="ChEBI" id="CHEBI:15378"/>
        <dbReference type="ChEBI" id="CHEBI:30616"/>
        <dbReference type="ChEBI" id="CHEBI:43474"/>
        <dbReference type="ChEBI" id="CHEBI:57783"/>
        <dbReference type="ChEBI" id="CHEBI:64076"/>
        <dbReference type="ChEBI" id="CHEBI:456216"/>
        <dbReference type="EC" id="4.2.1.93"/>
    </reaction>
</comment>
<reference evidence="11 12" key="1">
    <citation type="journal article" date="2018" name="IMA Fungus">
        <title>IMA Genome-F 9: Draft genome sequence of Annulohypoxylon stygium, Aspergillus mulundensis, Berkeleyomyces basicola (syn. Thielaviopsis basicola), Ceratocystis smalleyi, two Cercospora beticola strains, Coleophoma cylindrospora, Fusarium fracticaudum, Phialophora cf. hyalina, and Morchella septimelata.</title>
        <authorList>
            <person name="Wingfield B.D."/>
            <person name="Bills G.F."/>
            <person name="Dong Y."/>
            <person name="Huang W."/>
            <person name="Nel W.J."/>
            <person name="Swalarsk-Parry B.S."/>
            <person name="Vaghefi N."/>
            <person name="Wilken P.M."/>
            <person name="An Z."/>
            <person name="de Beer Z.W."/>
            <person name="De Vos L."/>
            <person name="Chen L."/>
            <person name="Duong T.A."/>
            <person name="Gao Y."/>
            <person name="Hammerbacher A."/>
            <person name="Kikkert J.R."/>
            <person name="Li Y."/>
            <person name="Li H."/>
            <person name="Li K."/>
            <person name="Li Q."/>
            <person name="Liu X."/>
            <person name="Ma X."/>
            <person name="Naidoo K."/>
            <person name="Pethybridge S.J."/>
            <person name="Sun J."/>
            <person name="Steenkamp E.T."/>
            <person name="van der Nest M.A."/>
            <person name="van Wyk S."/>
            <person name="Wingfield M.J."/>
            <person name="Xiong C."/>
            <person name="Yue Q."/>
            <person name="Zhang X."/>
        </authorList>
    </citation>
    <scope>NUCLEOTIDE SEQUENCE [LARGE SCALE GENOMIC DNA]</scope>
    <source>
        <strain evidence="11 12">BP5796</strain>
    </source>
</reference>
<dbReference type="HAMAP" id="MF_01965">
    <property type="entry name" value="NADHX_dehydratase"/>
    <property type="match status" value="1"/>
</dbReference>
<dbReference type="PROSITE" id="PS01050">
    <property type="entry name" value="YJEF_C_2"/>
    <property type="match status" value="1"/>
</dbReference>
<evidence type="ECO:0000256" key="4">
    <source>
        <dbReference type="ARBA" id="ARBA00022840"/>
    </source>
</evidence>
<keyword evidence="6 9" id="KW-0520">NAD</keyword>
<dbReference type="EMBL" id="PDLN01000006">
    <property type="protein sequence ID" value="RDW83027.1"/>
    <property type="molecule type" value="Genomic_DNA"/>
</dbReference>
<dbReference type="CDD" id="cd01171">
    <property type="entry name" value="YXKO-related"/>
    <property type="match status" value="1"/>
</dbReference>
<dbReference type="SUPFAM" id="SSF53613">
    <property type="entry name" value="Ribokinase-like"/>
    <property type="match status" value="1"/>
</dbReference>
<dbReference type="Proteomes" id="UP000256328">
    <property type="component" value="Unassembled WGS sequence"/>
</dbReference>
<dbReference type="FunFam" id="3.40.1190.20:FF:000043">
    <property type="entry name" value="ATP-dependent (S)-NAD(P)H-hydrate dehydratase"/>
    <property type="match status" value="1"/>
</dbReference>
<dbReference type="Gene3D" id="3.40.1190.20">
    <property type="match status" value="1"/>
</dbReference>
<accession>A0A3D8S9J9</accession>
<evidence type="ECO:0000256" key="1">
    <source>
        <dbReference type="ARBA" id="ARBA00022490"/>
    </source>
</evidence>
<keyword evidence="2 9" id="KW-0597">Phosphoprotein</keyword>
<dbReference type="InterPro" id="IPR017953">
    <property type="entry name" value="Carbohydrate_kinase_pred_CS"/>
</dbReference>
<feature type="binding site" evidence="9">
    <location>
        <begin position="210"/>
        <end position="214"/>
    </location>
    <ligand>
        <name>ATP</name>
        <dbReference type="ChEBI" id="CHEBI:30616"/>
    </ligand>
</feature>
<gene>
    <name evidence="11" type="ORF">BP5796_04518</name>
</gene>
<feature type="binding site" evidence="9">
    <location>
        <begin position="171"/>
        <end position="177"/>
    </location>
    <ligand>
        <name>(6S)-NADPHX</name>
        <dbReference type="ChEBI" id="CHEBI:64076"/>
    </ligand>
</feature>
<protein>
    <recommendedName>
        <fullName evidence="9">ATP-dependent (S)-NAD(P)H-hydrate dehydratase</fullName>
        <ecNumber evidence="9">4.2.1.93</ecNumber>
    </recommendedName>
    <alternativeName>
        <fullName evidence="9">ATP-dependent NAD(P)HX dehydratase</fullName>
    </alternativeName>
</protein>
<comment type="catalytic activity">
    <reaction evidence="9">
        <text>(6S)-NADHX + ATP = ADP + phosphate + NADH + H(+)</text>
        <dbReference type="Rhea" id="RHEA:19017"/>
        <dbReference type="ChEBI" id="CHEBI:15378"/>
        <dbReference type="ChEBI" id="CHEBI:30616"/>
        <dbReference type="ChEBI" id="CHEBI:43474"/>
        <dbReference type="ChEBI" id="CHEBI:57945"/>
        <dbReference type="ChEBI" id="CHEBI:64074"/>
        <dbReference type="ChEBI" id="CHEBI:456216"/>
        <dbReference type="EC" id="4.2.1.93"/>
    </reaction>
</comment>
<evidence type="ECO:0000256" key="7">
    <source>
        <dbReference type="ARBA" id="ARBA00023239"/>
    </source>
</evidence>
<dbReference type="GO" id="GO:0005737">
    <property type="term" value="C:cytoplasm"/>
    <property type="evidence" value="ECO:0007669"/>
    <property type="project" value="UniProtKB-SubCell"/>
</dbReference>
<comment type="subcellular location">
    <subcellularLocation>
        <location evidence="9">Cytoplasm</location>
    </subcellularLocation>
</comment>
<dbReference type="PROSITE" id="PS51383">
    <property type="entry name" value="YJEF_C_3"/>
    <property type="match status" value="1"/>
</dbReference>
<dbReference type="OrthoDB" id="8110916at2759"/>
<comment type="similarity">
    <text evidence="9">Belongs to the NnrD/CARKD family.</text>
</comment>
<dbReference type="AlphaFoldDB" id="A0A3D8S9J9"/>
<proteinExistence type="inferred from homology"/>
<keyword evidence="5" id="KW-0521">NADP</keyword>
<dbReference type="PANTHER" id="PTHR12592">
    <property type="entry name" value="ATP-DEPENDENT (S)-NAD(P)H-HYDRATE DEHYDRATASE FAMILY MEMBER"/>
    <property type="match status" value="1"/>
</dbReference>
<dbReference type="GO" id="GO:0005524">
    <property type="term" value="F:ATP binding"/>
    <property type="evidence" value="ECO:0007669"/>
    <property type="project" value="UniProtKB-KW"/>
</dbReference>
<evidence type="ECO:0000259" key="10">
    <source>
        <dbReference type="PROSITE" id="PS51383"/>
    </source>
</evidence>
<evidence type="ECO:0000256" key="9">
    <source>
        <dbReference type="HAMAP-Rule" id="MF_03157"/>
    </source>
</evidence>
<feature type="binding site" evidence="9">
    <location>
        <begin position="229"/>
        <end position="238"/>
    </location>
    <ligand>
        <name>ATP</name>
        <dbReference type="ChEBI" id="CHEBI:30616"/>
    </ligand>
</feature>
<comment type="caution">
    <text evidence="11">The sequence shown here is derived from an EMBL/GenBank/DDBJ whole genome shotgun (WGS) entry which is preliminary data.</text>
</comment>
<evidence type="ECO:0000313" key="11">
    <source>
        <dbReference type="EMBL" id="RDW83027.1"/>
    </source>
</evidence>
<comment type="function">
    <text evidence="9">Catalyzes the dehydration of the S-form of NAD(P)HX at the expense of ATP, which is converted to ADP. Together with NAD(P)HX epimerase, which catalyzes the epimerization of the S- and R-forms, the enzyme allows the repair of both epimers of NAD(P)HX, a damaged form of NAD(P)H that is a result of enzymatic or heat-dependent hydration.</text>
</comment>
<keyword evidence="12" id="KW-1185">Reference proteome</keyword>
<dbReference type="NCBIfam" id="TIGR00196">
    <property type="entry name" value="yjeF_cterm"/>
    <property type="match status" value="1"/>
</dbReference>
<evidence type="ECO:0000256" key="2">
    <source>
        <dbReference type="ARBA" id="ARBA00022553"/>
    </source>
</evidence>
<dbReference type="InterPro" id="IPR000631">
    <property type="entry name" value="CARKD"/>
</dbReference>
<evidence type="ECO:0000256" key="6">
    <source>
        <dbReference type="ARBA" id="ARBA00023027"/>
    </source>
</evidence>
<evidence type="ECO:0000313" key="12">
    <source>
        <dbReference type="Proteomes" id="UP000256328"/>
    </source>
</evidence>
<dbReference type="GO" id="GO:0047453">
    <property type="term" value="F:ATP-dependent NAD(P)H-hydrate dehydratase activity"/>
    <property type="evidence" value="ECO:0007669"/>
    <property type="project" value="UniProtKB-UniRule"/>
</dbReference>
<organism evidence="11 12">
    <name type="scientific">Coleophoma crateriformis</name>
    <dbReference type="NCBI Taxonomy" id="565419"/>
    <lineage>
        <taxon>Eukaryota</taxon>
        <taxon>Fungi</taxon>
        <taxon>Dikarya</taxon>
        <taxon>Ascomycota</taxon>
        <taxon>Pezizomycotina</taxon>
        <taxon>Leotiomycetes</taxon>
        <taxon>Helotiales</taxon>
        <taxon>Dermateaceae</taxon>
        <taxon>Coleophoma</taxon>
    </lineage>
</organism>
<dbReference type="Pfam" id="PF01256">
    <property type="entry name" value="Carb_kinase"/>
    <property type="match status" value="1"/>
</dbReference>
<dbReference type="InterPro" id="IPR029056">
    <property type="entry name" value="Ribokinase-like"/>
</dbReference>
<evidence type="ECO:0000256" key="3">
    <source>
        <dbReference type="ARBA" id="ARBA00022741"/>
    </source>
</evidence>
<dbReference type="PANTHER" id="PTHR12592:SF0">
    <property type="entry name" value="ATP-DEPENDENT (S)-NAD(P)H-HYDRATE DEHYDRATASE"/>
    <property type="match status" value="1"/>
</dbReference>
<dbReference type="EC" id="4.2.1.93" evidence="9"/>
<keyword evidence="4 9" id="KW-0067">ATP-binding</keyword>
<keyword evidence="1 9" id="KW-0963">Cytoplasm</keyword>